<dbReference type="RefSeq" id="WP_168485980.1">
    <property type="nucleotide sequence ID" value="NZ_JAAZSQ010000006.1"/>
</dbReference>
<dbReference type="InterPro" id="IPR012938">
    <property type="entry name" value="Glc/Sorbosone_DH"/>
</dbReference>
<comment type="caution">
    <text evidence="4">The sequence shown here is derived from an EMBL/GenBank/DDBJ whole genome shotgun (WGS) entry which is preliminary data.</text>
</comment>
<accession>A0A7X6HCK2</accession>
<feature type="signal peptide" evidence="2">
    <location>
        <begin position="1"/>
        <end position="28"/>
    </location>
</feature>
<dbReference type="Pfam" id="PF07995">
    <property type="entry name" value="GSDH"/>
    <property type="match status" value="1"/>
</dbReference>
<dbReference type="InterPro" id="IPR011042">
    <property type="entry name" value="6-blade_b-propeller_TolB-like"/>
</dbReference>
<keyword evidence="5" id="KW-1185">Reference proteome</keyword>
<evidence type="ECO:0000313" key="4">
    <source>
        <dbReference type="EMBL" id="NKX54643.1"/>
    </source>
</evidence>
<dbReference type="Proteomes" id="UP000544090">
    <property type="component" value="Unassembled WGS sequence"/>
</dbReference>
<evidence type="ECO:0000256" key="2">
    <source>
        <dbReference type="SAM" id="SignalP"/>
    </source>
</evidence>
<dbReference type="AlphaFoldDB" id="A0A7X6HCK2"/>
<evidence type="ECO:0000313" key="5">
    <source>
        <dbReference type="Proteomes" id="UP000544090"/>
    </source>
</evidence>
<sequence>MNPTGQSRHNRFPAAGLALAAAALLALGACTAPGSTGSGPDGAGTGTGTGGATSASQPAAGTGSVTTVASGLETPWSIAVLPDGSALVSENDSGLIKHIVDGRMAASVEVPAEIDPTGEGGLMGLALSPEFESDQRVFVYLTAPEDNRILSYRWQDGQLLDERLVLGGIPKAGFHNGGRLKFGPDGHLYIGTGDATDAGTAQDLASLAGKVLRITPAGDPAPGNPFGDSPVYSYGHRNVQGFAWDSSGQLWISEFGPDRDDELNRIEPGGNYGWPVVTGAPGDGRFIDAAYVWPSTREASPSGMAIIEDVAWLAALRGQRLWRVDLGGTISGEAVSDHLTGEFGRLRDAAEAPDGSLWVLTNGGSPDRMLSVPVR</sequence>
<dbReference type="PANTHER" id="PTHR19328:SF13">
    <property type="entry name" value="HIPL1 PROTEIN"/>
    <property type="match status" value="1"/>
</dbReference>
<dbReference type="PANTHER" id="PTHR19328">
    <property type="entry name" value="HEDGEHOG-INTERACTING PROTEIN"/>
    <property type="match status" value="1"/>
</dbReference>
<feature type="compositionally biased region" description="Gly residues" evidence="1">
    <location>
        <begin position="36"/>
        <end position="51"/>
    </location>
</feature>
<keyword evidence="2" id="KW-0732">Signal</keyword>
<name>A0A7X6HCK2_9MICC</name>
<dbReference type="SUPFAM" id="SSF50952">
    <property type="entry name" value="Soluble quinoprotein glucose dehydrogenase"/>
    <property type="match status" value="1"/>
</dbReference>
<dbReference type="EMBL" id="JAAZSQ010000006">
    <property type="protein sequence ID" value="NKX54643.1"/>
    <property type="molecule type" value="Genomic_DNA"/>
</dbReference>
<dbReference type="InterPro" id="IPR011041">
    <property type="entry name" value="Quinoprot_gluc/sorb_DH_b-prop"/>
</dbReference>
<organism evidence="4 5">
    <name type="scientific">Arthrobacter mobilis</name>
    <dbReference type="NCBI Taxonomy" id="2724944"/>
    <lineage>
        <taxon>Bacteria</taxon>
        <taxon>Bacillati</taxon>
        <taxon>Actinomycetota</taxon>
        <taxon>Actinomycetes</taxon>
        <taxon>Micrococcales</taxon>
        <taxon>Micrococcaceae</taxon>
        <taxon>Arthrobacter</taxon>
    </lineage>
</organism>
<feature type="domain" description="Glucose/Sorbosone dehydrogenase" evidence="3">
    <location>
        <begin position="72"/>
        <end position="363"/>
    </location>
</feature>
<evidence type="ECO:0000256" key="1">
    <source>
        <dbReference type="SAM" id="MobiDB-lite"/>
    </source>
</evidence>
<feature type="compositionally biased region" description="Low complexity" evidence="1">
    <location>
        <begin position="52"/>
        <end position="64"/>
    </location>
</feature>
<dbReference type="Gene3D" id="2.120.10.30">
    <property type="entry name" value="TolB, C-terminal domain"/>
    <property type="match status" value="1"/>
</dbReference>
<reference evidence="4 5" key="1">
    <citation type="submission" date="2020-04" db="EMBL/GenBank/DDBJ databases">
        <title>Arthrobacter sp. nov.</title>
        <authorList>
            <person name="Liu S."/>
        </authorList>
    </citation>
    <scope>NUCLEOTIDE SEQUENCE [LARGE SCALE GENOMIC DNA]</scope>
    <source>
        <strain evidence="4 5">E918</strain>
    </source>
</reference>
<feature type="region of interest" description="Disordered" evidence="1">
    <location>
        <begin position="34"/>
        <end position="66"/>
    </location>
</feature>
<evidence type="ECO:0000259" key="3">
    <source>
        <dbReference type="Pfam" id="PF07995"/>
    </source>
</evidence>
<feature type="chain" id="PRO_5038667636" evidence="2">
    <location>
        <begin position="29"/>
        <end position="375"/>
    </location>
</feature>
<gene>
    <name evidence="4" type="ORF">HGG74_08855</name>
</gene>
<proteinExistence type="predicted"/>
<protein>
    <submittedName>
        <fullName evidence="4">PQQ-dependent sugar dehydrogenase</fullName>
    </submittedName>
</protein>